<gene>
    <name evidence="1" type="ORF">ERS852478_00964</name>
</gene>
<dbReference type="InterPro" id="IPR032466">
    <property type="entry name" value="Metal_Hydrolase"/>
</dbReference>
<proteinExistence type="predicted"/>
<accession>A0A173ZH94</accession>
<dbReference type="EMBL" id="CYZN01000005">
    <property type="protein sequence ID" value="CUN74495.1"/>
    <property type="molecule type" value="Genomic_DNA"/>
</dbReference>
<dbReference type="RefSeq" id="WP_165858220.1">
    <property type="nucleotide sequence ID" value="NZ_BTHH01000004.1"/>
</dbReference>
<dbReference type="Gene3D" id="3.20.20.140">
    <property type="entry name" value="Metal-dependent hydrolases"/>
    <property type="match status" value="1"/>
</dbReference>
<dbReference type="Proteomes" id="UP000095431">
    <property type="component" value="Unassembled WGS sequence"/>
</dbReference>
<dbReference type="SUPFAM" id="SSF51556">
    <property type="entry name" value="Metallo-dependent hydrolases"/>
    <property type="match status" value="1"/>
</dbReference>
<dbReference type="AlphaFoldDB" id="A0A173ZH94"/>
<dbReference type="InterPro" id="IPR008257">
    <property type="entry name" value="Pept_M19"/>
</dbReference>
<dbReference type="Pfam" id="PF01244">
    <property type="entry name" value="Peptidase_M19"/>
    <property type="match status" value="1"/>
</dbReference>
<organism evidence="1 2">
    <name type="scientific">Blautia wexlerae</name>
    <dbReference type="NCBI Taxonomy" id="418240"/>
    <lineage>
        <taxon>Bacteria</taxon>
        <taxon>Bacillati</taxon>
        <taxon>Bacillota</taxon>
        <taxon>Clostridia</taxon>
        <taxon>Lachnospirales</taxon>
        <taxon>Lachnospiraceae</taxon>
        <taxon>Blautia</taxon>
    </lineage>
</organism>
<dbReference type="GO" id="GO:0006508">
    <property type="term" value="P:proteolysis"/>
    <property type="evidence" value="ECO:0007669"/>
    <property type="project" value="InterPro"/>
</dbReference>
<protein>
    <submittedName>
        <fullName evidence="1">Membrane dipeptidase (Peptidase family M19)</fullName>
    </submittedName>
</protein>
<dbReference type="PANTHER" id="PTHR10443:SF12">
    <property type="entry name" value="DIPEPTIDASE"/>
    <property type="match status" value="1"/>
</dbReference>
<dbReference type="GO" id="GO:0070573">
    <property type="term" value="F:metallodipeptidase activity"/>
    <property type="evidence" value="ECO:0007669"/>
    <property type="project" value="InterPro"/>
</dbReference>
<reference evidence="1 2" key="1">
    <citation type="submission" date="2015-09" db="EMBL/GenBank/DDBJ databases">
        <authorList>
            <consortium name="Pathogen Informatics"/>
        </authorList>
    </citation>
    <scope>NUCLEOTIDE SEQUENCE [LARGE SCALE GENOMIC DNA]</scope>
    <source>
        <strain evidence="1 2">2789STDY5834863</strain>
    </source>
</reference>
<evidence type="ECO:0000313" key="1">
    <source>
        <dbReference type="EMBL" id="CUN74495.1"/>
    </source>
</evidence>
<sequence>MNYFDCHVDTLTEILKPGDTLDENSCNLDLKRVGNFVENYTQIFAIWKDAVKLDKEEPDRDFFRLYDRAMAYLAEENRKIALCLTGEEMEKAHRQRKAAAFLSIEDLSIMGKYVEKIREMGFRFAMLTWNYENEYACGAAADQAKGLTARGKEMVKVLTDQGIVMDISHLSDQGVEDLFQLTDRPVMASHSDIREVWDAPRNLQKVHLKELISRKGIIGMNFFAPFVGEKPQISDLLKHMDAVLEMGGEDCLAIGSDFDGCDGLFPAHIEGVQSMPFLREELLKHGFTEELTEKIFYKNAHRFVMENVK</sequence>
<dbReference type="PROSITE" id="PS51365">
    <property type="entry name" value="RENAL_DIPEPTIDASE_2"/>
    <property type="match status" value="1"/>
</dbReference>
<evidence type="ECO:0000313" key="2">
    <source>
        <dbReference type="Proteomes" id="UP000095431"/>
    </source>
</evidence>
<name>A0A173ZH94_9FIRM</name>
<dbReference type="PANTHER" id="PTHR10443">
    <property type="entry name" value="MICROSOMAL DIPEPTIDASE"/>
    <property type="match status" value="1"/>
</dbReference>